<dbReference type="PANTHER" id="PTHR23043:SF36">
    <property type="entry name" value="PROTEIN SINGLE-MINDED"/>
    <property type="match status" value="1"/>
</dbReference>
<proteinExistence type="predicted"/>
<dbReference type="EMBL" id="JAOPHQ010001997">
    <property type="protein sequence ID" value="KAK0148788.1"/>
    <property type="molecule type" value="Genomic_DNA"/>
</dbReference>
<sequence>MKDKSKNAAKTRREKENGEFYELAKLLPLPSAITSQLDKASIIRLTTSYLKMRSVFPDGLGDAWGQSSRGSHLDSMAKELGSHLLQTLDGFVFVVAPDGKIMYISETASVHLGLSQVELTGNSIFEYIHPADHDEMTAVLSAQKAPHYHFSQEYELERSFFLRMKCVLAKRNAGLTCGGFKVIHCSGYLKLRPYMMEVPLYDAWYRVVGLVAVGNSLPPSGITEIKLHSNMFMFRASLDLKLIFLDARVAELTGYEPQDLIEKTLYHHVHGCDVFHLRSAHHLLLVKGQVTTKYYRMLSKHGGWVWVQSYATIVHNSRSSRPHCVVSINYVLTDIEYQELQLSEEQNQATKSGHSYKSSMASPQMHHKLKTKTLKVKTRVKPAPYPQPDKLSSSPQGRTWKESLHSVTPGRSIAPHLEEEEVCHSVQYSSLNAPHDPAVAPNWAGPQQTGAHHLLPSCTAPQHSSGALKSELCALHAPLKRRQTAGTDALHPYARGTKGASKVAFSPEHGYKPAGRDCEGREAKNGHLNEYAIHCAALGRGGGKPLSCPLFGSLVLSKGLYEQPCSLHGQTFPMQLMLDQRRRVPVAEAPSSSCHYKASGYQEHHVGVGHVGQHASTQELECETLEKEERKMLIGMGVGVGVGVGRPAQPPYVSLNLHQVFSNRGGALKAPPYAALGHFADGYGCHGNDVMSYSNKGQSPTLSPAQGGQREIPHYIGTSVIITKER</sequence>
<dbReference type="GO" id="GO:0000981">
    <property type="term" value="F:DNA-binding transcription factor activity, RNA polymerase II-specific"/>
    <property type="evidence" value="ECO:0007669"/>
    <property type="project" value="TreeGrafter"/>
</dbReference>
<dbReference type="SUPFAM" id="SSF47459">
    <property type="entry name" value="HLH, helix-loop-helix DNA-binding domain"/>
    <property type="match status" value="1"/>
</dbReference>
<keyword evidence="5" id="KW-0524">Neurogenesis</keyword>
<dbReference type="FunFam" id="3.30.450.20:FF:000047">
    <property type="entry name" value="SIM bHLH transcription factor 2"/>
    <property type="match status" value="1"/>
</dbReference>
<organism evidence="13 14">
    <name type="scientific">Merluccius polli</name>
    <name type="common">Benguela hake</name>
    <name type="synonym">Merluccius cadenati</name>
    <dbReference type="NCBI Taxonomy" id="89951"/>
    <lineage>
        <taxon>Eukaryota</taxon>
        <taxon>Metazoa</taxon>
        <taxon>Chordata</taxon>
        <taxon>Craniata</taxon>
        <taxon>Vertebrata</taxon>
        <taxon>Euteleostomi</taxon>
        <taxon>Actinopterygii</taxon>
        <taxon>Neopterygii</taxon>
        <taxon>Teleostei</taxon>
        <taxon>Neoteleostei</taxon>
        <taxon>Acanthomorphata</taxon>
        <taxon>Zeiogadaria</taxon>
        <taxon>Gadariae</taxon>
        <taxon>Gadiformes</taxon>
        <taxon>Gadoidei</taxon>
        <taxon>Merlucciidae</taxon>
        <taxon>Merluccius</taxon>
    </lineage>
</organism>
<dbReference type="InterPro" id="IPR011598">
    <property type="entry name" value="bHLH_dom"/>
</dbReference>
<protein>
    <submittedName>
        <fullName evidence="13">Single-minded 2</fullName>
    </submittedName>
</protein>
<evidence type="ECO:0000259" key="12">
    <source>
        <dbReference type="PROSITE" id="PS50888"/>
    </source>
</evidence>
<dbReference type="AlphaFoldDB" id="A0AA47P5Z7"/>
<keyword evidence="4" id="KW-0221">Differentiation</keyword>
<keyword evidence="14" id="KW-1185">Reference proteome</keyword>
<name>A0AA47P5Z7_MERPO</name>
<dbReference type="Gene3D" id="3.30.450.20">
    <property type="entry name" value="PAS domain"/>
    <property type="match status" value="2"/>
</dbReference>
<evidence type="ECO:0000259" key="11">
    <source>
        <dbReference type="PROSITE" id="PS50112"/>
    </source>
</evidence>
<dbReference type="PRINTS" id="PR00785">
    <property type="entry name" value="NCTRNSLOCATR"/>
</dbReference>
<feature type="compositionally biased region" description="Polar residues" evidence="10">
    <location>
        <begin position="346"/>
        <end position="362"/>
    </location>
</feature>
<evidence type="ECO:0000256" key="9">
    <source>
        <dbReference type="ARBA" id="ARBA00023242"/>
    </source>
</evidence>
<evidence type="ECO:0000313" key="14">
    <source>
        <dbReference type="Proteomes" id="UP001174136"/>
    </source>
</evidence>
<evidence type="ECO:0000256" key="4">
    <source>
        <dbReference type="ARBA" id="ARBA00022782"/>
    </source>
</evidence>
<dbReference type="Pfam" id="PF00989">
    <property type="entry name" value="PAS"/>
    <property type="match status" value="1"/>
</dbReference>
<evidence type="ECO:0000256" key="6">
    <source>
        <dbReference type="ARBA" id="ARBA00023015"/>
    </source>
</evidence>
<dbReference type="SMART" id="SM00091">
    <property type="entry name" value="PAS"/>
    <property type="match status" value="2"/>
</dbReference>
<dbReference type="InterPro" id="IPR001067">
    <property type="entry name" value="Nuc_translocat"/>
</dbReference>
<dbReference type="GO" id="GO:0046983">
    <property type="term" value="F:protein dimerization activity"/>
    <property type="evidence" value="ECO:0007669"/>
    <property type="project" value="InterPro"/>
</dbReference>
<evidence type="ECO:0000256" key="3">
    <source>
        <dbReference type="ARBA" id="ARBA00022737"/>
    </source>
</evidence>
<evidence type="ECO:0000256" key="5">
    <source>
        <dbReference type="ARBA" id="ARBA00022902"/>
    </source>
</evidence>
<keyword evidence="9" id="KW-0539">Nucleus</keyword>
<feature type="domain" description="BHLH" evidence="12">
    <location>
        <begin position="1"/>
        <end position="53"/>
    </location>
</feature>
<dbReference type="InterPro" id="IPR035965">
    <property type="entry name" value="PAS-like_dom_sf"/>
</dbReference>
<keyword evidence="3" id="KW-0677">Repeat</keyword>
<dbReference type="InterPro" id="IPR001610">
    <property type="entry name" value="PAC"/>
</dbReference>
<feature type="region of interest" description="Disordered" evidence="10">
    <location>
        <begin position="346"/>
        <end position="402"/>
    </location>
</feature>
<reference evidence="13" key="1">
    <citation type="journal article" date="2023" name="Front. Mar. Sci.">
        <title>A new Merluccius polli reference genome to investigate the effects of global change in West African waters.</title>
        <authorList>
            <person name="Mateo J.L."/>
            <person name="Blanco-Fernandez C."/>
            <person name="Garcia-Vazquez E."/>
            <person name="Machado-Schiaffino G."/>
        </authorList>
    </citation>
    <scope>NUCLEOTIDE SEQUENCE</scope>
    <source>
        <strain evidence="13">C29</strain>
        <tissue evidence="13">Fin</tissue>
    </source>
</reference>
<dbReference type="InterPro" id="IPR013655">
    <property type="entry name" value="PAS_fold_3"/>
</dbReference>
<comment type="subcellular location">
    <subcellularLocation>
        <location evidence="1">Nucleus</location>
    </subcellularLocation>
</comment>
<feature type="domain" description="PAS" evidence="11">
    <location>
        <begin position="233"/>
        <end position="288"/>
    </location>
</feature>
<evidence type="ECO:0000256" key="1">
    <source>
        <dbReference type="ARBA" id="ARBA00004123"/>
    </source>
</evidence>
<dbReference type="PANTHER" id="PTHR23043">
    <property type="entry name" value="HYPOXIA-INDUCIBLE FACTOR 1 ALPHA"/>
    <property type="match status" value="1"/>
</dbReference>
<dbReference type="Gene3D" id="4.10.280.10">
    <property type="entry name" value="Helix-loop-helix DNA-binding domain"/>
    <property type="match status" value="1"/>
</dbReference>
<dbReference type="PROSITE" id="PS50888">
    <property type="entry name" value="BHLH"/>
    <property type="match status" value="1"/>
</dbReference>
<dbReference type="GO" id="GO:0005737">
    <property type="term" value="C:cytoplasm"/>
    <property type="evidence" value="ECO:0007669"/>
    <property type="project" value="InterPro"/>
</dbReference>
<dbReference type="Pfam" id="PF23171">
    <property type="entry name" value="bHLH_HIF1A"/>
    <property type="match status" value="1"/>
</dbReference>
<gene>
    <name evidence="13" type="primary">Sim2</name>
    <name evidence="13" type="ORF">N1851_010870</name>
</gene>
<evidence type="ECO:0000313" key="13">
    <source>
        <dbReference type="EMBL" id="KAK0148788.1"/>
    </source>
</evidence>
<keyword evidence="7" id="KW-0238">DNA-binding</keyword>
<dbReference type="FunFam" id="3.30.450.20:FF:000017">
    <property type="entry name" value="SIM bHLH transcription factor 2"/>
    <property type="match status" value="1"/>
</dbReference>
<dbReference type="GO" id="GO:0000977">
    <property type="term" value="F:RNA polymerase II transcription regulatory region sequence-specific DNA binding"/>
    <property type="evidence" value="ECO:0007669"/>
    <property type="project" value="TreeGrafter"/>
</dbReference>
<keyword evidence="8" id="KW-0804">Transcription</keyword>
<evidence type="ECO:0000256" key="8">
    <source>
        <dbReference type="ARBA" id="ARBA00023163"/>
    </source>
</evidence>
<evidence type="ECO:0000256" key="10">
    <source>
        <dbReference type="SAM" id="MobiDB-lite"/>
    </source>
</evidence>
<comment type="caution">
    <text evidence="13">The sequence shown here is derived from an EMBL/GenBank/DDBJ whole genome shotgun (WGS) entry which is preliminary data.</text>
</comment>
<dbReference type="Proteomes" id="UP001174136">
    <property type="component" value="Unassembled WGS sequence"/>
</dbReference>
<accession>A0AA47P5Z7</accession>
<dbReference type="NCBIfam" id="TIGR00229">
    <property type="entry name" value="sensory_box"/>
    <property type="match status" value="1"/>
</dbReference>
<dbReference type="Pfam" id="PF08447">
    <property type="entry name" value="PAS_3"/>
    <property type="match status" value="1"/>
</dbReference>
<keyword evidence="6" id="KW-0805">Transcription regulation</keyword>
<dbReference type="FunFam" id="4.10.280.10:FF:000007">
    <property type="entry name" value="single-minded homolog 1 isoform X1"/>
    <property type="match status" value="1"/>
</dbReference>
<dbReference type="GO" id="GO:0005634">
    <property type="term" value="C:nucleus"/>
    <property type="evidence" value="ECO:0007669"/>
    <property type="project" value="UniProtKB-SubCell"/>
</dbReference>
<evidence type="ECO:0000256" key="7">
    <source>
        <dbReference type="ARBA" id="ARBA00023125"/>
    </source>
</evidence>
<dbReference type="PROSITE" id="PS50112">
    <property type="entry name" value="PAS"/>
    <property type="match status" value="2"/>
</dbReference>
<dbReference type="GO" id="GO:0030154">
    <property type="term" value="P:cell differentiation"/>
    <property type="evidence" value="ECO:0007669"/>
    <property type="project" value="UniProtKB-KW"/>
</dbReference>
<feature type="compositionally biased region" description="Basic residues" evidence="10">
    <location>
        <begin position="365"/>
        <end position="380"/>
    </location>
</feature>
<dbReference type="InterPro" id="IPR013767">
    <property type="entry name" value="PAS_fold"/>
</dbReference>
<dbReference type="SMART" id="SM00086">
    <property type="entry name" value="PAC"/>
    <property type="match status" value="1"/>
</dbReference>
<dbReference type="CDD" id="cd00130">
    <property type="entry name" value="PAS"/>
    <property type="match status" value="2"/>
</dbReference>
<feature type="domain" description="PAS" evidence="11">
    <location>
        <begin position="77"/>
        <end position="140"/>
    </location>
</feature>
<dbReference type="SUPFAM" id="SSF55785">
    <property type="entry name" value="PYP-like sensor domain (PAS domain)"/>
    <property type="match status" value="2"/>
</dbReference>
<evidence type="ECO:0000256" key="2">
    <source>
        <dbReference type="ARBA" id="ARBA00022473"/>
    </source>
</evidence>
<dbReference type="GO" id="GO:0007399">
    <property type="term" value="P:nervous system development"/>
    <property type="evidence" value="ECO:0007669"/>
    <property type="project" value="UniProtKB-KW"/>
</dbReference>
<keyword evidence="2" id="KW-0217">Developmental protein</keyword>
<dbReference type="SMART" id="SM00353">
    <property type="entry name" value="HLH"/>
    <property type="match status" value="1"/>
</dbReference>
<dbReference type="GO" id="GO:0005667">
    <property type="term" value="C:transcription regulator complex"/>
    <property type="evidence" value="ECO:0007669"/>
    <property type="project" value="InterPro"/>
</dbReference>
<dbReference type="InterPro" id="IPR000014">
    <property type="entry name" value="PAS"/>
</dbReference>
<dbReference type="InterPro" id="IPR036638">
    <property type="entry name" value="HLH_DNA-bd_sf"/>
</dbReference>